<proteinExistence type="predicted"/>
<dbReference type="Gene3D" id="3.40.50.720">
    <property type="entry name" value="NAD(P)-binding Rossmann-like Domain"/>
    <property type="match status" value="1"/>
</dbReference>
<evidence type="ECO:0000259" key="2">
    <source>
        <dbReference type="Pfam" id="PF01408"/>
    </source>
</evidence>
<dbReference type="InterPro" id="IPR055170">
    <property type="entry name" value="GFO_IDH_MocA-like_dom"/>
</dbReference>
<protein>
    <submittedName>
        <fullName evidence="4">Predicted dehydrogenase</fullName>
    </submittedName>
</protein>
<sequence length="359" mass="39648">MEKVKVGIVGTGYTIGIALPHVMAYKDNPNVEMVALYDEVKGKAKKWAKDNKIEDVIICESYDELLESVDAISICTPNNTHAELSLKALENGVHVLCEKPISTDSVEAKKMVEAAEKYPELVNMTGFCYRGIPAIKYMKSIIDEGKIGKIYACNHQLGGGRIAGKENVMLEWRMRKETSGTGALADFGSHMLDLTDYLLSDTEGKISEVTSLINTCIKERNVIGGKGKAPVTNDDTAAFAVKLKEGAVSTFLSSRVGLSAHNWEIIGEGGILIYFGDDNKIKMLLKDKDESFAFDKSPEIIDVPEEFKVKSRFHEQNDEFISNVMSGQKSKRDFKRGLYIQELLDTLAESTETGNAIKL</sequence>
<dbReference type="Gene3D" id="3.30.360.10">
    <property type="entry name" value="Dihydrodipicolinate Reductase, domain 2"/>
    <property type="match status" value="1"/>
</dbReference>
<dbReference type="InterPro" id="IPR000683">
    <property type="entry name" value="Gfo/Idh/MocA-like_OxRdtase_N"/>
</dbReference>
<dbReference type="RefSeq" id="WP_073269639.1">
    <property type="nucleotide sequence ID" value="NZ_FQTU01000003.1"/>
</dbReference>
<dbReference type="PANTHER" id="PTHR43818">
    <property type="entry name" value="BCDNA.GH03377"/>
    <property type="match status" value="1"/>
</dbReference>
<dbReference type="Pfam" id="PF22725">
    <property type="entry name" value="GFO_IDH_MocA_C3"/>
    <property type="match status" value="1"/>
</dbReference>
<accession>A0A1M4U4D7</accession>
<evidence type="ECO:0000313" key="5">
    <source>
        <dbReference type="Proteomes" id="UP000184251"/>
    </source>
</evidence>
<dbReference type="GO" id="GO:0016491">
    <property type="term" value="F:oxidoreductase activity"/>
    <property type="evidence" value="ECO:0007669"/>
    <property type="project" value="UniProtKB-KW"/>
</dbReference>
<dbReference type="InterPro" id="IPR036291">
    <property type="entry name" value="NAD(P)-bd_dom_sf"/>
</dbReference>
<dbReference type="STRING" id="1120975.SAMN02746064_00640"/>
<dbReference type="GO" id="GO:0000166">
    <property type="term" value="F:nucleotide binding"/>
    <property type="evidence" value="ECO:0007669"/>
    <property type="project" value="InterPro"/>
</dbReference>
<name>A0A1M4U4D7_9FIRM</name>
<evidence type="ECO:0000256" key="1">
    <source>
        <dbReference type="ARBA" id="ARBA00023002"/>
    </source>
</evidence>
<gene>
    <name evidence="4" type="ORF">SAMN02746064_00640</name>
</gene>
<evidence type="ECO:0000313" key="4">
    <source>
        <dbReference type="EMBL" id="SHE51599.1"/>
    </source>
</evidence>
<reference evidence="4 5" key="1">
    <citation type="submission" date="2016-11" db="EMBL/GenBank/DDBJ databases">
        <authorList>
            <person name="Jaros S."/>
            <person name="Januszkiewicz K."/>
            <person name="Wedrychowicz H."/>
        </authorList>
    </citation>
    <scope>NUCLEOTIDE SEQUENCE [LARGE SCALE GENOMIC DNA]</scope>
    <source>
        <strain evidence="4 5">DSM 14828</strain>
    </source>
</reference>
<dbReference type="AlphaFoldDB" id="A0A1M4U4D7"/>
<keyword evidence="5" id="KW-1185">Reference proteome</keyword>
<feature type="domain" description="GFO/IDH/MocA-like oxidoreductase" evidence="3">
    <location>
        <begin position="136"/>
        <end position="272"/>
    </location>
</feature>
<dbReference type="InterPro" id="IPR050463">
    <property type="entry name" value="Gfo/Idh/MocA_oxidrdct_glycsds"/>
</dbReference>
<feature type="domain" description="Gfo/Idh/MocA-like oxidoreductase N-terminal" evidence="2">
    <location>
        <begin position="4"/>
        <end position="122"/>
    </location>
</feature>
<organism evidence="4 5">
    <name type="scientific">Alkalibacter saccharofermentans DSM 14828</name>
    <dbReference type="NCBI Taxonomy" id="1120975"/>
    <lineage>
        <taxon>Bacteria</taxon>
        <taxon>Bacillati</taxon>
        <taxon>Bacillota</taxon>
        <taxon>Clostridia</taxon>
        <taxon>Eubacteriales</taxon>
        <taxon>Eubacteriaceae</taxon>
        <taxon>Alkalibacter</taxon>
    </lineage>
</organism>
<dbReference type="Pfam" id="PF01408">
    <property type="entry name" value="GFO_IDH_MocA"/>
    <property type="match status" value="1"/>
</dbReference>
<evidence type="ECO:0000259" key="3">
    <source>
        <dbReference type="Pfam" id="PF22725"/>
    </source>
</evidence>
<dbReference type="OrthoDB" id="251184at2"/>
<dbReference type="PANTHER" id="PTHR43818:SF11">
    <property type="entry name" value="BCDNA.GH03377"/>
    <property type="match status" value="1"/>
</dbReference>
<dbReference type="EMBL" id="FQTU01000003">
    <property type="protein sequence ID" value="SHE51599.1"/>
    <property type="molecule type" value="Genomic_DNA"/>
</dbReference>
<dbReference type="Proteomes" id="UP000184251">
    <property type="component" value="Unassembled WGS sequence"/>
</dbReference>
<keyword evidence="1" id="KW-0560">Oxidoreductase</keyword>
<dbReference type="SUPFAM" id="SSF51735">
    <property type="entry name" value="NAD(P)-binding Rossmann-fold domains"/>
    <property type="match status" value="1"/>
</dbReference>
<dbReference type="SUPFAM" id="SSF55347">
    <property type="entry name" value="Glyceraldehyde-3-phosphate dehydrogenase-like, C-terminal domain"/>
    <property type="match status" value="1"/>
</dbReference>